<dbReference type="AlphaFoldDB" id="A0A0C2J274"/>
<accession>A0A0C2J274</accession>
<evidence type="ECO:0000313" key="2">
    <source>
        <dbReference type="Proteomes" id="UP000031668"/>
    </source>
</evidence>
<evidence type="ECO:0000313" key="1">
    <source>
        <dbReference type="EMBL" id="KII63182.1"/>
    </source>
</evidence>
<gene>
    <name evidence="1" type="ORF">RF11_07861</name>
</gene>
<name>A0A0C2J274_THEKT</name>
<protein>
    <submittedName>
        <fullName evidence="1">Uncharacterized protein</fullName>
    </submittedName>
</protein>
<organism evidence="1 2">
    <name type="scientific">Thelohanellus kitauei</name>
    <name type="common">Myxosporean</name>
    <dbReference type="NCBI Taxonomy" id="669202"/>
    <lineage>
        <taxon>Eukaryota</taxon>
        <taxon>Metazoa</taxon>
        <taxon>Cnidaria</taxon>
        <taxon>Myxozoa</taxon>
        <taxon>Myxosporea</taxon>
        <taxon>Bivalvulida</taxon>
        <taxon>Platysporina</taxon>
        <taxon>Myxobolidae</taxon>
        <taxon>Thelohanellus</taxon>
    </lineage>
</organism>
<proteinExistence type="predicted"/>
<dbReference type="EMBL" id="JWZT01004760">
    <property type="protein sequence ID" value="KII63182.1"/>
    <property type="molecule type" value="Genomic_DNA"/>
</dbReference>
<comment type="caution">
    <text evidence="1">The sequence shown here is derived from an EMBL/GenBank/DDBJ whole genome shotgun (WGS) entry which is preliminary data.</text>
</comment>
<reference evidence="1 2" key="1">
    <citation type="journal article" date="2014" name="Genome Biol. Evol.">
        <title>The genome of the myxosporean Thelohanellus kitauei shows adaptations to nutrient acquisition within its fish host.</title>
        <authorList>
            <person name="Yang Y."/>
            <person name="Xiong J."/>
            <person name="Zhou Z."/>
            <person name="Huo F."/>
            <person name="Miao W."/>
            <person name="Ran C."/>
            <person name="Liu Y."/>
            <person name="Zhang J."/>
            <person name="Feng J."/>
            <person name="Wang M."/>
            <person name="Wang M."/>
            <person name="Wang L."/>
            <person name="Yao B."/>
        </authorList>
    </citation>
    <scope>NUCLEOTIDE SEQUENCE [LARGE SCALE GENOMIC DNA]</scope>
    <source>
        <strain evidence="1">Wuqing</strain>
    </source>
</reference>
<keyword evidence="2" id="KW-1185">Reference proteome</keyword>
<sequence>MDHLLDDELVLDTHEETFDSDYSPQSLIGRDIILHLLLTSENYEDLDNPESIQTYCVSRFEPWKQLVIEKYPENTDFTEQLIILGCHNIMNSLIDCIRNSLRQHLVQRYPLR</sequence>
<dbReference type="Proteomes" id="UP000031668">
    <property type="component" value="Unassembled WGS sequence"/>
</dbReference>